<dbReference type="InterPro" id="IPR042089">
    <property type="entry name" value="Peptidase_M13_dom_2"/>
</dbReference>
<dbReference type="EnsemblMetazoa" id="XM_038221261.1">
    <property type="protein sequence ID" value="XP_038077189.1"/>
    <property type="gene ID" value="LOC119745037"/>
</dbReference>
<dbReference type="Pfam" id="PF05649">
    <property type="entry name" value="Peptidase_M13_N"/>
    <property type="match status" value="1"/>
</dbReference>
<reference evidence="11" key="1">
    <citation type="submission" date="2022-11" db="UniProtKB">
        <authorList>
            <consortium name="EnsemblMetazoa"/>
        </authorList>
    </citation>
    <scope>IDENTIFICATION</scope>
</reference>
<dbReference type="OMA" id="PPRQGCM"/>
<evidence type="ECO:0000256" key="3">
    <source>
        <dbReference type="ARBA" id="ARBA00022723"/>
    </source>
</evidence>
<evidence type="ECO:0000256" key="4">
    <source>
        <dbReference type="ARBA" id="ARBA00022801"/>
    </source>
</evidence>
<dbReference type="PANTHER" id="PTHR11733">
    <property type="entry name" value="ZINC METALLOPROTEASE FAMILY M13 NEPRILYSIN-RELATED"/>
    <property type="match status" value="1"/>
</dbReference>
<keyword evidence="8" id="KW-0812">Transmembrane</keyword>
<feature type="region of interest" description="Disordered" evidence="7">
    <location>
        <begin position="1"/>
        <end position="29"/>
    </location>
</feature>
<dbReference type="Pfam" id="PF01431">
    <property type="entry name" value="Peptidase_M13"/>
    <property type="match status" value="1"/>
</dbReference>
<feature type="domain" description="Peptidase M13 C-terminal" evidence="9">
    <location>
        <begin position="624"/>
        <end position="828"/>
    </location>
</feature>
<evidence type="ECO:0000313" key="12">
    <source>
        <dbReference type="Proteomes" id="UP000887568"/>
    </source>
</evidence>
<keyword evidence="12" id="KW-1185">Reference proteome</keyword>
<dbReference type="Gene3D" id="1.10.1380.10">
    <property type="entry name" value="Neutral endopeptidase , domain2"/>
    <property type="match status" value="1"/>
</dbReference>
<feature type="compositionally biased region" description="Polar residues" evidence="7">
    <location>
        <begin position="1"/>
        <end position="10"/>
    </location>
</feature>
<keyword evidence="4" id="KW-0378">Hydrolase</keyword>
<dbReference type="GeneID" id="119745037"/>
<keyword evidence="3" id="KW-0479">Metal-binding</keyword>
<evidence type="ECO:0000256" key="1">
    <source>
        <dbReference type="ARBA" id="ARBA00001947"/>
    </source>
</evidence>
<dbReference type="GO" id="GO:0005886">
    <property type="term" value="C:plasma membrane"/>
    <property type="evidence" value="ECO:0007669"/>
    <property type="project" value="TreeGrafter"/>
</dbReference>
<feature type="compositionally biased region" description="Pro residues" evidence="7">
    <location>
        <begin position="66"/>
        <end position="135"/>
    </location>
</feature>
<keyword evidence="8" id="KW-0472">Membrane</keyword>
<dbReference type="PRINTS" id="PR00786">
    <property type="entry name" value="NEPRILYSIN"/>
</dbReference>
<feature type="domain" description="Peptidase M13 N-terminal" evidence="10">
    <location>
        <begin position="149"/>
        <end position="564"/>
    </location>
</feature>
<protein>
    <submittedName>
        <fullName evidence="11">Uncharacterized protein</fullName>
    </submittedName>
</protein>
<dbReference type="CDD" id="cd08662">
    <property type="entry name" value="M13"/>
    <property type="match status" value="1"/>
</dbReference>
<sequence length="832" mass="93552">MEAIYMSSTNTEERDSPRALLTTGDGTETRVPRKLPKIILLIVCAVIFGGVVAVFGSSASQNWGLPPTPTSPPTPTKPPTQTTPPKPTKPPTPTTPPKPTKPPPPTTPPTPSKPPTPTTPPTPTKPPTPTTPPTPASIILSSMDKTQDPCHNFFEYACGGWNNRQVIPNDKLKVTRFTELDDDLQEKLKELIGRDPQPSEPESFSKVRTFYSACLDLDTINGLGARPLTDTLQSLGGWPVLGSNPGGSWSQISYNFERLWATLSSQYNIDVVILTEVRINLENTGRYILQIDFPEFTVPLQFRADRQKRLASLIPESFSKDFGRHLLLLDELEEKRAAYLQYMVDIAVALGGDQSEASRDMNDVLEFEKRLARDAVAAISDVFDLPDTLTLRNLQTTYNEVNWASLYRYLLPSSVQPSVSDSESIVVISPSYLRSVARLLRWSRHRVVANYMIWRLVSKMVPYLGEEYVVIHQKYLKAIRGISAAEDRWKLCTEQVNTVLPFATGRMYVDEYFATDTKTKTEEMVGQLRRALRAMFGSVRWLSYSDRAKARQKLDAMGVSVGYPDWLKVNATLDAKSVDLVVTSNSYFTNVVNYGRRVAQTQLRRLRLPVDKSLWDDSGPAVINAYYSPFDNGIVIPAGILQPPFYHADMPWYSNFGGMGVVLGHEITHGFDNKGRLFDQHGNIENWWSYTSIYGFTRAAECLVNQYSGFVMPENGKRVDGQLTEAENIADNGGLREAYKAYKTNTPSVQRQLPGLKDLTNDQLFFLSYSQVWCSVMTREGADLMVKYGKHSPGRFRVIGPLQNNENFQRAFGCQSGNYMYKSQYSRCKVWY</sequence>
<proteinExistence type="predicted"/>
<dbReference type="PROSITE" id="PS51885">
    <property type="entry name" value="NEPRILYSIN"/>
    <property type="match status" value="1"/>
</dbReference>
<dbReference type="SUPFAM" id="SSF55486">
    <property type="entry name" value="Metalloproteases ('zincins'), catalytic domain"/>
    <property type="match status" value="1"/>
</dbReference>
<dbReference type="OrthoDB" id="6475849at2759"/>
<name>A0A914BM43_PATMI</name>
<evidence type="ECO:0000256" key="7">
    <source>
        <dbReference type="SAM" id="MobiDB-lite"/>
    </source>
</evidence>
<dbReference type="GO" id="GO:0004222">
    <property type="term" value="F:metalloendopeptidase activity"/>
    <property type="evidence" value="ECO:0007669"/>
    <property type="project" value="InterPro"/>
</dbReference>
<feature type="transmembrane region" description="Helical" evidence="8">
    <location>
        <begin position="38"/>
        <end position="59"/>
    </location>
</feature>
<dbReference type="GO" id="GO:0046872">
    <property type="term" value="F:metal ion binding"/>
    <property type="evidence" value="ECO:0007669"/>
    <property type="project" value="UniProtKB-KW"/>
</dbReference>
<evidence type="ECO:0000256" key="2">
    <source>
        <dbReference type="ARBA" id="ARBA00022670"/>
    </source>
</evidence>
<evidence type="ECO:0000259" key="10">
    <source>
        <dbReference type="Pfam" id="PF05649"/>
    </source>
</evidence>
<dbReference type="GO" id="GO:0016485">
    <property type="term" value="P:protein processing"/>
    <property type="evidence" value="ECO:0007669"/>
    <property type="project" value="TreeGrafter"/>
</dbReference>
<dbReference type="Gene3D" id="3.40.390.10">
    <property type="entry name" value="Collagenase (Catalytic Domain)"/>
    <property type="match status" value="1"/>
</dbReference>
<feature type="region of interest" description="Disordered" evidence="7">
    <location>
        <begin position="61"/>
        <end position="140"/>
    </location>
</feature>
<evidence type="ECO:0000256" key="6">
    <source>
        <dbReference type="ARBA" id="ARBA00023049"/>
    </source>
</evidence>
<dbReference type="InterPro" id="IPR024079">
    <property type="entry name" value="MetalloPept_cat_dom_sf"/>
</dbReference>
<comment type="cofactor">
    <cofactor evidence="1">
        <name>Zn(2+)</name>
        <dbReference type="ChEBI" id="CHEBI:29105"/>
    </cofactor>
</comment>
<dbReference type="InterPro" id="IPR000718">
    <property type="entry name" value="Peptidase_M13"/>
</dbReference>
<dbReference type="PANTHER" id="PTHR11733:SF133">
    <property type="entry name" value="PHOSPHATE-REGULATING NEUTRAL ENDOPEPTIDASE PHEX"/>
    <property type="match status" value="1"/>
</dbReference>
<keyword evidence="2" id="KW-0645">Protease</keyword>
<dbReference type="InterPro" id="IPR018497">
    <property type="entry name" value="Peptidase_M13_C"/>
</dbReference>
<dbReference type="AlphaFoldDB" id="A0A914BM43"/>
<dbReference type="RefSeq" id="XP_038077189.1">
    <property type="nucleotide sequence ID" value="XM_038221261.1"/>
</dbReference>
<evidence type="ECO:0000256" key="8">
    <source>
        <dbReference type="SAM" id="Phobius"/>
    </source>
</evidence>
<organism evidence="11 12">
    <name type="scientific">Patiria miniata</name>
    <name type="common">Bat star</name>
    <name type="synonym">Asterina miniata</name>
    <dbReference type="NCBI Taxonomy" id="46514"/>
    <lineage>
        <taxon>Eukaryota</taxon>
        <taxon>Metazoa</taxon>
        <taxon>Echinodermata</taxon>
        <taxon>Eleutherozoa</taxon>
        <taxon>Asterozoa</taxon>
        <taxon>Asteroidea</taxon>
        <taxon>Valvatacea</taxon>
        <taxon>Valvatida</taxon>
        <taxon>Asterinidae</taxon>
        <taxon>Patiria</taxon>
    </lineage>
</organism>
<evidence type="ECO:0000259" key="9">
    <source>
        <dbReference type="Pfam" id="PF01431"/>
    </source>
</evidence>
<evidence type="ECO:0000256" key="5">
    <source>
        <dbReference type="ARBA" id="ARBA00022833"/>
    </source>
</evidence>
<keyword evidence="8" id="KW-1133">Transmembrane helix</keyword>
<dbReference type="Proteomes" id="UP000887568">
    <property type="component" value="Unplaced"/>
</dbReference>
<keyword evidence="5" id="KW-0862">Zinc</keyword>
<evidence type="ECO:0000313" key="11">
    <source>
        <dbReference type="EnsemblMetazoa" id="XP_038077189.1"/>
    </source>
</evidence>
<keyword evidence="6" id="KW-0482">Metalloprotease</keyword>
<accession>A0A914BM43</accession>
<dbReference type="InterPro" id="IPR008753">
    <property type="entry name" value="Peptidase_M13_N"/>
</dbReference>